<dbReference type="AlphaFoldDB" id="A0A821K0E0"/>
<sequence length="176" mass="20460">MVDICMWLSSALIAECVLLECFNFSRYRSRRFAVISSISGTILTIGTHFHEIIARRPLPDPIHIIHKTLRVCHVILPLTVHFLGSILMIVNITRRTLLVHSRDDFFQVFIEKSIKRKHCFVPPFLTILSNFPHLILHLKDECENARNINILRLHVAFNILICLLPSITFFIYIFPS</sequence>
<organism evidence="2 3">
    <name type="scientific">Rotaria socialis</name>
    <dbReference type="NCBI Taxonomy" id="392032"/>
    <lineage>
        <taxon>Eukaryota</taxon>
        <taxon>Metazoa</taxon>
        <taxon>Spiralia</taxon>
        <taxon>Gnathifera</taxon>
        <taxon>Rotifera</taxon>
        <taxon>Eurotatoria</taxon>
        <taxon>Bdelloidea</taxon>
        <taxon>Philodinida</taxon>
        <taxon>Philodinidae</taxon>
        <taxon>Rotaria</taxon>
    </lineage>
</organism>
<keyword evidence="1" id="KW-0812">Transmembrane</keyword>
<dbReference type="EMBL" id="CAJOBP010037697">
    <property type="protein sequence ID" value="CAF4728999.1"/>
    <property type="molecule type" value="Genomic_DNA"/>
</dbReference>
<feature type="transmembrane region" description="Helical" evidence="1">
    <location>
        <begin position="74"/>
        <end position="92"/>
    </location>
</feature>
<keyword evidence="1" id="KW-1133">Transmembrane helix</keyword>
<evidence type="ECO:0000313" key="3">
    <source>
        <dbReference type="Proteomes" id="UP000663873"/>
    </source>
</evidence>
<name>A0A821K0E0_9BILA</name>
<proteinExistence type="predicted"/>
<gene>
    <name evidence="2" type="ORF">UJA718_LOCUS37672</name>
</gene>
<keyword evidence="3" id="KW-1185">Reference proteome</keyword>
<dbReference type="Proteomes" id="UP000663873">
    <property type="component" value="Unassembled WGS sequence"/>
</dbReference>
<evidence type="ECO:0000256" key="1">
    <source>
        <dbReference type="SAM" id="Phobius"/>
    </source>
</evidence>
<evidence type="ECO:0000313" key="2">
    <source>
        <dbReference type="EMBL" id="CAF4728999.1"/>
    </source>
</evidence>
<reference evidence="2" key="1">
    <citation type="submission" date="2021-02" db="EMBL/GenBank/DDBJ databases">
        <authorList>
            <person name="Nowell W R."/>
        </authorList>
    </citation>
    <scope>NUCLEOTIDE SEQUENCE</scope>
</reference>
<keyword evidence="1" id="KW-0472">Membrane</keyword>
<accession>A0A821K0E0</accession>
<comment type="caution">
    <text evidence="2">The sequence shown here is derived from an EMBL/GenBank/DDBJ whole genome shotgun (WGS) entry which is preliminary data.</text>
</comment>
<feature type="transmembrane region" description="Helical" evidence="1">
    <location>
        <begin position="32"/>
        <end position="54"/>
    </location>
</feature>
<feature type="transmembrane region" description="Helical" evidence="1">
    <location>
        <begin position="155"/>
        <end position="174"/>
    </location>
</feature>
<protein>
    <submittedName>
        <fullName evidence="2">Uncharacterized protein</fullName>
    </submittedName>
</protein>